<evidence type="ECO:0000256" key="4">
    <source>
        <dbReference type="ARBA" id="ARBA00023136"/>
    </source>
</evidence>
<dbReference type="Pfam" id="PF07247">
    <property type="entry name" value="AATase"/>
    <property type="match status" value="1"/>
</dbReference>
<keyword evidence="3 6" id="KW-1133">Transmembrane helix</keyword>
<sequence length="1350" mass="150894">MAHPTKFMRLASPNERRTISREDVGYYNALVIAAVYEIANEDIDVNSAQSYIAPLRHCIGKYPYLSVVVKDKHTEKPAYEAVSSIDLHDHVSIIHDRQASSEDETATIQKILPAILDRPWPADIPPWQIVVLPLASPQGSTVKRCFIAFAFSHALGDGMVGVAFHRTFLDAWRQTTGVEEKASFLMTPPSQTLPVPFDIPERLPISWKYLLEPLIAVYLPKFVANILGLRASASTLDAGTWIGSPMFFDPGAALQSRVRLLEIEAPLVQKALQTSRSHNTKLTATVHQMIVRALSRAIPNPDITNFVSGTPIDMRASIGTPSLTWGLFVSGHYEVHPRVPNVTEPALSEDMWAAASSMTKNLAACGARLQDQAIGLLRYVPSIRNWTLSKIGQQRDSSYELSNLLAFDNMGDGADQKCKVVKMVFSQPGNVTSAPLVFNIISVKGGSLMCTFSIVWRVSRLQLQRASRHNSTCQYVHISTEKPAAYHRYLTLSNALIVIRGLTISLPRTNTHTRTHALCVENNKYKTPAAFSVSIFHIMDTRQPCDGLAQPDSPPQTHLASRDSTNSLEDLLRNAGDYNESQHTQETTSEPPALIDPFELPLPASRPPSTRMACQGDQMVDPAELVPHEVDATGPPSYEEIIQNAGKVLEHIKNGNVGKNSRHERTSITYYDYIGNFISETGHIDDSVNIAALCHVSAGVQQRLIFVEDLSKPMIDRLGETFSINPEFFEEHLLNSGYAGGKYDNPPARNWSTALFEKSYMSFRWIRPVYRLPTYFSGSDLGDLLDDSTTHFTRGKSQKDRENEKVIVLFDPLPEISEMHQYWAPVGFQGENGEAGDDSDADDDMSHYYSMIEDEPQRVRDQRSLAKSLDWLIGKKKRKGDKHEKNREVLNTVIIEQIASRQAISVDLDRVFQTTQSVTDLEEKLKETKSTKLEICDALRMHREPLSVVKPLFGIVKQDTMTLLNQLRQVLDEIDIEILDDTMMEDRLGLWRQIINRAQRELPELRSSIGPFIEFLIGLQSITFSTELAAVRLEVMQDKDELCKDIDHIIDRIRRTSASLTSNMGLLDSRRSIDEAHAVARLTELAFIFVPMSFAASVFGMQVEPFADPVPLGQFFIVAVVVTSFAYLMRMTMCSHWLIDLKVAVRHDARRYAERNGQPVQAGTLPMLLVFRSIATRLGTRIARTCKWATKRTISAAERLWAVFGFVTSFVLLNGMASGIPLAVLWTCELDSSIQYAVTIPIVLVVIVVVGVPFWFRSKPEFRNALPDFIMDGVRHAPFWVRMTLIYLILTATFIAVPLALIWTGPLATGIKSGLTVGVAMVMILVVLIVTLFGVSGPRRKSANFVARHA</sequence>
<keyword evidence="2 6" id="KW-0812">Transmembrane</keyword>
<dbReference type="InterPro" id="IPR045863">
    <property type="entry name" value="CorA_TM1_TM2"/>
</dbReference>
<feature type="compositionally biased region" description="Polar residues" evidence="5">
    <location>
        <begin position="580"/>
        <end position="590"/>
    </location>
</feature>
<dbReference type="Pfam" id="PF01544">
    <property type="entry name" value="CorA"/>
    <property type="match status" value="1"/>
</dbReference>
<feature type="transmembrane region" description="Helical" evidence="6">
    <location>
        <begin position="1236"/>
        <end position="1256"/>
    </location>
</feature>
<dbReference type="GO" id="GO:0008080">
    <property type="term" value="F:N-acetyltransferase activity"/>
    <property type="evidence" value="ECO:0007669"/>
    <property type="project" value="TreeGrafter"/>
</dbReference>
<dbReference type="EMBL" id="CM002799">
    <property type="protein sequence ID" value="KZN86497.1"/>
    <property type="molecule type" value="Genomic_DNA"/>
</dbReference>
<dbReference type="SUPFAM" id="SSF144083">
    <property type="entry name" value="Magnesium transport protein CorA, transmembrane region"/>
    <property type="match status" value="1"/>
</dbReference>
<keyword evidence="4 6" id="KW-0472">Membrane</keyword>
<name>A0A167RVS9_PENCH</name>
<dbReference type="PANTHER" id="PTHR28037:SF1">
    <property type="entry name" value="ALCOHOL O-ACETYLTRANSFERASE 1-RELATED"/>
    <property type="match status" value="1"/>
</dbReference>
<evidence type="ECO:0000313" key="7">
    <source>
        <dbReference type="EMBL" id="KZN86497.1"/>
    </source>
</evidence>
<evidence type="ECO:0000256" key="1">
    <source>
        <dbReference type="ARBA" id="ARBA00004141"/>
    </source>
</evidence>
<organism evidence="7">
    <name type="scientific">Penicillium chrysogenum</name>
    <name type="common">Penicillium notatum</name>
    <dbReference type="NCBI Taxonomy" id="5076"/>
    <lineage>
        <taxon>Eukaryota</taxon>
        <taxon>Fungi</taxon>
        <taxon>Dikarya</taxon>
        <taxon>Ascomycota</taxon>
        <taxon>Pezizomycotina</taxon>
        <taxon>Eurotiomycetes</taxon>
        <taxon>Eurotiomycetidae</taxon>
        <taxon>Eurotiales</taxon>
        <taxon>Aspergillaceae</taxon>
        <taxon>Penicillium</taxon>
        <taxon>Penicillium chrysogenum species complex</taxon>
    </lineage>
</organism>
<evidence type="ECO:0000256" key="2">
    <source>
        <dbReference type="ARBA" id="ARBA00022692"/>
    </source>
</evidence>
<feature type="transmembrane region" description="Helical" evidence="6">
    <location>
        <begin position="1315"/>
        <end position="1335"/>
    </location>
</feature>
<dbReference type="Proteomes" id="UP000076449">
    <property type="component" value="Chromosome II"/>
</dbReference>
<proteinExistence type="predicted"/>
<evidence type="ECO:0000256" key="5">
    <source>
        <dbReference type="SAM" id="MobiDB-lite"/>
    </source>
</evidence>
<evidence type="ECO:0000256" key="3">
    <source>
        <dbReference type="ARBA" id="ARBA00022989"/>
    </source>
</evidence>
<protein>
    <submittedName>
        <fullName evidence="7">Uncharacterized protein</fullName>
    </submittedName>
</protein>
<dbReference type="InterPro" id="IPR052058">
    <property type="entry name" value="Alcohol_O-acetyltransferase"/>
</dbReference>
<gene>
    <name evidence="7" type="ORF">EN45_050260</name>
</gene>
<accession>A0A167RVS9</accession>
<feature type="transmembrane region" description="Helical" evidence="6">
    <location>
        <begin position="1112"/>
        <end position="1129"/>
    </location>
</feature>
<dbReference type="GO" id="GO:0016020">
    <property type="term" value="C:membrane"/>
    <property type="evidence" value="ECO:0007669"/>
    <property type="project" value="UniProtKB-SubCell"/>
</dbReference>
<dbReference type="InterPro" id="IPR002523">
    <property type="entry name" value="MgTranspt_CorA/ZnTranspt_ZntB"/>
</dbReference>
<comment type="subcellular location">
    <subcellularLocation>
        <location evidence="1">Membrane</location>
        <topology evidence="1">Multi-pass membrane protein</topology>
    </subcellularLocation>
</comment>
<dbReference type="PANTHER" id="PTHR28037">
    <property type="entry name" value="ALCOHOL O-ACETYLTRANSFERASE 1-RELATED"/>
    <property type="match status" value="1"/>
</dbReference>
<reference evidence="7" key="1">
    <citation type="journal article" date="2014" name="Genome Announc.">
        <title>Complete sequencing and chromosome-scale genome assembly of the industrial progenitor strain P2niaD18 from the penicillin producer Penicillium chrysogenum.</title>
        <authorList>
            <person name="Specht T."/>
            <person name="Dahlmann T.A."/>
            <person name="Zadra I."/>
            <person name="Kurnsteiner H."/>
            <person name="Kuck U."/>
        </authorList>
    </citation>
    <scope>NUCLEOTIDE SEQUENCE [LARGE SCALE GENOMIC DNA]</scope>
    <source>
        <strain evidence="7">P2niaD18</strain>
    </source>
</reference>
<feature type="transmembrane region" description="Helical" evidence="6">
    <location>
        <begin position="1200"/>
        <end position="1224"/>
    </location>
</feature>
<dbReference type="Gene3D" id="1.20.58.340">
    <property type="entry name" value="Magnesium transport protein CorA, transmembrane region"/>
    <property type="match status" value="1"/>
</dbReference>
<feature type="transmembrane region" description="Helical" evidence="6">
    <location>
        <begin position="1285"/>
        <end position="1303"/>
    </location>
</feature>
<feature type="region of interest" description="Disordered" evidence="5">
    <location>
        <begin position="580"/>
        <end position="614"/>
    </location>
</feature>
<dbReference type="InterPro" id="IPR010828">
    <property type="entry name" value="Atf2/Sli1-like"/>
</dbReference>
<dbReference type="GO" id="GO:0046873">
    <property type="term" value="F:metal ion transmembrane transporter activity"/>
    <property type="evidence" value="ECO:0007669"/>
    <property type="project" value="InterPro"/>
</dbReference>
<evidence type="ECO:0000256" key="6">
    <source>
        <dbReference type="SAM" id="Phobius"/>
    </source>
</evidence>